<protein>
    <submittedName>
        <fullName evidence="3">Extracellular solute-binding protein</fullName>
    </submittedName>
</protein>
<gene>
    <name evidence="3" type="ORF">GMD59_17320</name>
</gene>
<dbReference type="Pfam" id="PF01547">
    <property type="entry name" value="SBP_bac_1"/>
    <property type="match status" value="1"/>
</dbReference>
<comment type="caution">
    <text evidence="3">The sequence shown here is derived from an EMBL/GenBank/DDBJ whole genome shotgun (WGS) entry which is preliminary data.</text>
</comment>
<feature type="region of interest" description="Disordered" evidence="1">
    <location>
        <begin position="30"/>
        <end position="54"/>
    </location>
</feature>
<evidence type="ECO:0000256" key="1">
    <source>
        <dbReference type="SAM" id="MobiDB-lite"/>
    </source>
</evidence>
<evidence type="ECO:0000313" key="4">
    <source>
        <dbReference type="Proteomes" id="UP000472755"/>
    </source>
</evidence>
<name>A0A6L6LXG1_9FIRM</name>
<evidence type="ECO:0000313" key="3">
    <source>
        <dbReference type="EMBL" id="MTS29028.1"/>
    </source>
</evidence>
<evidence type="ECO:0000256" key="2">
    <source>
        <dbReference type="SAM" id="SignalP"/>
    </source>
</evidence>
<dbReference type="AlphaFoldDB" id="A0A6L6LXG1"/>
<dbReference type="Gene3D" id="3.40.190.10">
    <property type="entry name" value="Periplasmic binding protein-like II"/>
    <property type="match status" value="2"/>
</dbReference>
<feature type="signal peptide" evidence="2">
    <location>
        <begin position="1"/>
        <end position="23"/>
    </location>
</feature>
<feature type="compositionally biased region" description="Polar residues" evidence="1">
    <location>
        <begin position="30"/>
        <end position="53"/>
    </location>
</feature>
<dbReference type="EMBL" id="WMZU01000046">
    <property type="protein sequence ID" value="MTS29028.1"/>
    <property type="molecule type" value="Genomic_DNA"/>
</dbReference>
<dbReference type="PROSITE" id="PS51257">
    <property type="entry name" value="PROKAR_LIPOPROTEIN"/>
    <property type="match status" value="1"/>
</dbReference>
<dbReference type="SUPFAM" id="SSF53850">
    <property type="entry name" value="Periplasmic binding protein-like II"/>
    <property type="match status" value="1"/>
</dbReference>
<dbReference type="PANTHER" id="PTHR43649">
    <property type="entry name" value="ARABINOSE-BINDING PROTEIN-RELATED"/>
    <property type="match status" value="1"/>
</dbReference>
<dbReference type="RefSeq" id="WP_009326178.1">
    <property type="nucleotide sequence ID" value="NZ_WMZN01000051.1"/>
</dbReference>
<dbReference type="PANTHER" id="PTHR43649:SF12">
    <property type="entry name" value="DIACETYLCHITOBIOSE BINDING PROTEIN DASA"/>
    <property type="match status" value="1"/>
</dbReference>
<proteinExistence type="predicted"/>
<feature type="chain" id="PRO_5039324415" evidence="2">
    <location>
        <begin position="24"/>
        <end position="549"/>
    </location>
</feature>
<dbReference type="InterPro" id="IPR050490">
    <property type="entry name" value="Bact_solute-bd_prot1"/>
</dbReference>
<keyword evidence="2" id="KW-0732">Signal</keyword>
<organism evidence="3 4">
    <name type="scientific">Ruthenibacterium lactatiformans</name>
    <dbReference type="NCBI Taxonomy" id="1550024"/>
    <lineage>
        <taxon>Bacteria</taxon>
        <taxon>Bacillati</taxon>
        <taxon>Bacillota</taxon>
        <taxon>Clostridia</taxon>
        <taxon>Eubacteriales</taxon>
        <taxon>Oscillospiraceae</taxon>
        <taxon>Ruthenibacterium</taxon>
    </lineage>
</organism>
<dbReference type="InterPro" id="IPR006059">
    <property type="entry name" value="SBP"/>
</dbReference>
<accession>A0A6L6LXG1</accession>
<sequence>MKKRVVSFFLACIVAMAAFTACGAPSSTQSASGSELANSEAASQAANIGTPDNPTKIRIEVFDRGNVPEGKGTVTDNRWTQWLKEEALKAGFDLEWVACPRDQEVEKLNAWMATGSAPDLVFTYDATLFTSFAQQGGIWELDDLIAEYGPHIEETVGYLLPQVSYQGKVYGLTGQSAFPTAAPLKIRQDWLDILDMPVPTTIDELTEVLRAFKEKDPGNVGSENVVPFAIPAPGTVGLPGAYLNLMFPFGVRDDAGYNNGFACMPSGNYDEATGEFRSPVDLPEAKEFYRWMNQLYKEGLLPLEFAIDTTGEKYMQYVASGVAGFVDQNALDLNPNTIDAVPTVDWEPIEPLKGKDGSQRVQLVKKQGMRMYIMIPKTTENPGEVVRYFDWLIENNVNDVISNGFEGEHYKLVEGVKIAIDKEYNAKDIFNATDMNLTGFTNQTYTPNDKLYLQYENERDREIVIKAREFVEKYGAEDYLSLVGIDRPVNMESGAALKKYMYEGAAKVIVAEDFEAEYKKYVDGWYQLGGGEFDAELAAAIQQAKANLK</sequence>
<reference evidence="3 4" key="1">
    <citation type="journal article" date="2019" name="Nat. Med.">
        <title>A library of human gut bacterial isolates paired with longitudinal multiomics data enables mechanistic microbiome research.</title>
        <authorList>
            <person name="Poyet M."/>
            <person name="Groussin M."/>
            <person name="Gibbons S.M."/>
            <person name="Avila-Pacheco J."/>
            <person name="Jiang X."/>
            <person name="Kearney S.M."/>
            <person name="Perrotta A.R."/>
            <person name="Berdy B."/>
            <person name="Zhao S."/>
            <person name="Lieberman T.D."/>
            <person name="Swanson P.K."/>
            <person name="Smith M."/>
            <person name="Roesemann S."/>
            <person name="Alexander J.E."/>
            <person name="Rich S.A."/>
            <person name="Livny J."/>
            <person name="Vlamakis H."/>
            <person name="Clish C."/>
            <person name="Bullock K."/>
            <person name="Deik A."/>
            <person name="Scott J."/>
            <person name="Pierce K.A."/>
            <person name="Xavier R.J."/>
            <person name="Alm E.J."/>
        </authorList>
    </citation>
    <scope>NUCLEOTIDE SEQUENCE [LARGE SCALE GENOMIC DNA]</scope>
    <source>
        <strain evidence="3 4">BIOML-A4</strain>
    </source>
</reference>
<dbReference type="Proteomes" id="UP000472755">
    <property type="component" value="Unassembled WGS sequence"/>
</dbReference>